<evidence type="ECO:0000313" key="8">
    <source>
        <dbReference type="EMBL" id="EFL26594.1"/>
    </source>
</evidence>
<feature type="compositionally biased region" description="Gly residues" evidence="4">
    <location>
        <begin position="378"/>
        <end position="394"/>
    </location>
</feature>
<dbReference type="HOGENOM" id="CLU_000445_20_8_11"/>
<gene>
    <name evidence="8" type="ORF">SSOG_06308</name>
</gene>
<feature type="domain" description="Histidine kinase/HSP90-like ATPase" evidence="6">
    <location>
        <begin position="324"/>
        <end position="427"/>
    </location>
</feature>
<evidence type="ECO:0000259" key="6">
    <source>
        <dbReference type="Pfam" id="PF02518"/>
    </source>
</evidence>
<evidence type="ECO:0000256" key="3">
    <source>
        <dbReference type="ARBA" id="ARBA00023012"/>
    </source>
</evidence>
<sequence>MRPGCPASYGDHSAPDPGHMSRPSPDIRICPAHPGFRKVGPMYATAVDIERLKPPGRMAFLPWLFMLTPDARHLFDRGTPLPWLAALGLTAFVGAYVAAVHTGLDPRRRATRAPLLALAGLAAVAFALGIGYAGNWLLCFPLLSLATGIVLRGHRRLGPVILVFACSAGVIASLRGGPSDSFTIGYGTVLSGLVTAAVLSLFETVAQLRATRQELARTAVEKERLRFSRDLHDLLGHTMSVVVVKAEAVRRLAPRDLEAALGQAADIEAVGRQALTEIREAVTGYREGSLDTELDRARSALDASGIEADVHRSGPPLSPQAEALLGWVVREGVTNVVRHSGADHCEIDVRGGIGRVRLVITDNGHGVGSRPSDKSEDGSGGTGTGGTGTGGTGLKGLAERLAVAGGSLESGPDGRRGFRLVAELPVDTEDPMETTEPGHPGQAKGVRTA</sequence>
<dbReference type="GO" id="GO:0046983">
    <property type="term" value="F:protein dimerization activity"/>
    <property type="evidence" value="ECO:0007669"/>
    <property type="project" value="InterPro"/>
</dbReference>
<dbReference type="InterPro" id="IPR011712">
    <property type="entry name" value="Sig_transdc_His_kin_sub3_dim/P"/>
</dbReference>
<dbReference type="EMBL" id="GG657754">
    <property type="protein sequence ID" value="EFL26594.1"/>
    <property type="molecule type" value="Genomic_DNA"/>
</dbReference>
<dbReference type="Pfam" id="PF02518">
    <property type="entry name" value="HATPase_c"/>
    <property type="match status" value="1"/>
</dbReference>
<name>D9WWD8_9ACTN</name>
<keyword evidence="3" id="KW-0902">Two-component regulatory system</keyword>
<dbReference type="GO" id="GO:0000155">
    <property type="term" value="F:phosphorelay sensor kinase activity"/>
    <property type="evidence" value="ECO:0007669"/>
    <property type="project" value="InterPro"/>
</dbReference>
<dbReference type="SUPFAM" id="SSF55874">
    <property type="entry name" value="ATPase domain of HSP90 chaperone/DNA topoisomerase II/histidine kinase"/>
    <property type="match status" value="1"/>
</dbReference>
<evidence type="ECO:0000256" key="4">
    <source>
        <dbReference type="SAM" id="MobiDB-lite"/>
    </source>
</evidence>
<feature type="transmembrane region" description="Helical" evidence="5">
    <location>
        <begin position="157"/>
        <end position="176"/>
    </location>
</feature>
<evidence type="ECO:0000256" key="2">
    <source>
        <dbReference type="ARBA" id="ARBA00022777"/>
    </source>
</evidence>
<dbReference type="Proteomes" id="UP000003963">
    <property type="component" value="Unassembled WGS sequence"/>
</dbReference>
<reference evidence="8 9" key="1">
    <citation type="submission" date="2009-02" db="EMBL/GenBank/DDBJ databases">
        <title>Annotation of Streptomyces hygroscopicus strain ATCC 53653.</title>
        <authorList>
            <consortium name="The Broad Institute Genome Sequencing Platform"/>
            <consortium name="Broad Institute Microbial Sequencing Center"/>
            <person name="Fischbach M."/>
            <person name="Godfrey P."/>
            <person name="Ward D."/>
            <person name="Young S."/>
            <person name="Zeng Q."/>
            <person name="Koehrsen M."/>
            <person name="Alvarado L."/>
            <person name="Berlin A.M."/>
            <person name="Bochicchio J."/>
            <person name="Borenstein D."/>
            <person name="Chapman S.B."/>
            <person name="Chen Z."/>
            <person name="Engels R."/>
            <person name="Freedman E."/>
            <person name="Gellesch M."/>
            <person name="Goldberg J."/>
            <person name="Griggs A."/>
            <person name="Gujja S."/>
            <person name="Heilman E.R."/>
            <person name="Heiman D.I."/>
            <person name="Hepburn T.A."/>
            <person name="Howarth C."/>
            <person name="Jen D."/>
            <person name="Larson L."/>
            <person name="Lewis B."/>
            <person name="Mehta T."/>
            <person name="Park D."/>
            <person name="Pearson M."/>
            <person name="Richards J."/>
            <person name="Roberts A."/>
            <person name="Saif S."/>
            <person name="Shea T.D."/>
            <person name="Shenoy N."/>
            <person name="Sisk P."/>
            <person name="Stolte C."/>
            <person name="Sykes S.N."/>
            <person name="Thomson T."/>
            <person name="Walk T."/>
            <person name="White J."/>
            <person name="Yandava C."/>
            <person name="Straight P."/>
            <person name="Clardy J."/>
            <person name="Hung D."/>
            <person name="Kolter R."/>
            <person name="Mekalanos J."/>
            <person name="Walker S."/>
            <person name="Walsh C.T."/>
            <person name="Wieland-Brown L.C."/>
            <person name="Haas B."/>
            <person name="Nusbaum C."/>
            <person name="Birren B."/>
        </authorList>
    </citation>
    <scope>NUCLEOTIDE SEQUENCE [LARGE SCALE GENOMIC DNA]</scope>
    <source>
        <strain evidence="8 9">ATCC 53653</strain>
    </source>
</reference>
<dbReference type="PANTHER" id="PTHR24421">
    <property type="entry name" value="NITRATE/NITRITE SENSOR PROTEIN NARX-RELATED"/>
    <property type="match status" value="1"/>
</dbReference>
<keyword evidence="5" id="KW-0812">Transmembrane</keyword>
<feature type="transmembrane region" description="Helical" evidence="5">
    <location>
        <begin position="81"/>
        <end position="104"/>
    </location>
</feature>
<dbReference type="Gene3D" id="1.20.5.1930">
    <property type="match status" value="1"/>
</dbReference>
<dbReference type="InterPro" id="IPR003594">
    <property type="entry name" value="HATPase_dom"/>
</dbReference>
<dbReference type="InterPro" id="IPR050482">
    <property type="entry name" value="Sensor_HK_TwoCompSys"/>
</dbReference>
<keyword evidence="5" id="KW-0472">Membrane</keyword>
<evidence type="ECO:0000259" key="7">
    <source>
        <dbReference type="Pfam" id="PF07730"/>
    </source>
</evidence>
<keyword evidence="5" id="KW-1133">Transmembrane helix</keyword>
<dbReference type="Pfam" id="PF07730">
    <property type="entry name" value="HisKA_3"/>
    <property type="match status" value="1"/>
</dbReference>
<dbReference type="GO" id="GO:0016020">
    <property type="term" value="C:membrane"/>
    <property type="evidence" value="ECO:0007669"/>
    <property type="project" value="InterPro"/>
</dbReference>
<organism evidence="8 9">
    <name type="scientific">Streptomyces himastatinicus ATCC 53653</name>
    <dbReference type="NCBI Taxonomy" id="457427"/>
    <lineage>
        <taxon>Bacteria</taxon>
        <taxon>Bacillati</taxon>
        <taxon>Actinomycetota</taxon>
        <taxon>Actinomycetes</taxon>
        <taxon>Kitasatosporales</taxon>
        <taxon>Streptomycetaceae</taxon>
        <taxon>Streptomyces</taxon>
        <taxon>Streptomyces violaceusniger group</taxon>
    </lineage>
</organism>
<dbReference type="Gene3D" id="3.30.565.10">
    <property type="entry name" value="Histidine kinase-like ATPase, C-terminal domain"/>
    <property type="match status" value="1"/>
</dbReference>
<feature type="region of interest" description="Disordered" evidence="4">
    <location>
        <begin position="1"/>
        <end position="25"/>
    </location>
</feature>
<proteinExistence type="predicted"/>
<keyword evidence="9" id="KW-1185">Reference proteome</keyword>
<keyword evidence="2 8" id="KW-0418">Kinase</keyword>
<feature type="transmembrane region" description="Helical" evidence="5">
    <location>
        <begin position="182"/>
        <end position="202"/>
    </location>
</feature>
<dbReference type="PANTHER" id="PTHR24421:SF63">
    <property type="entry name" value="SENSOR HISTIDINE KINASE DESK"/>
    <property type="match status" value="1"/>
</dbReference>
<dbReference type="STRING" id="457427.SSOG_06308"/>
<keyword evidence="1" id="KW-0808">Transferase</keyword>
<dbReference type="CDD" id="cd16917">
    <property type="entry name" value="HATPase_UhpB-NarQ-NarX-like"/>
    <property type="match status" value="1"/>
</dbReference>
<feature type="region of interest" description="Disordered" evidence="4">
    <location>
        <begin position="362"/>
        <end position="449"/>
    </location>
</feature>
<evidence type="ECO:0000256" key="1">
    <source>
        <dbReference type="ARBA" id="ARBA00022679"/>
    </source>
</evidence>
<feature type="domain" description="Signal transduction histidine kinase subgroup 3 dimerisation and phosphoacceptor" evidence="7">
    <location>
        <begin position="223"/>
        <end position="289"/>
    </location>
</feature>
<dbReference type="AlphaFoldDB" id="D9WWD8"/>
<dbReference type="InterPro" id="IPR036890">
    <property type="entry name" value="HATPase_C_sf"/>
</dbReference>
<accession>D9WWD8</accession>
<feature type="transmembrane region" description="Helical" evidence="5">
    <location>
        <begin position="116"/>
        <end position="145"/>
    </location>
</feature>
<protein>
    <submittedName>
        <fullName evidence="8">Putative two-component system sensor kinase</fullName>
    </submittedName>
</protein>
<evidence type="ECO:0000256" key="5">
    <source>
        <dbReference type="SAM" id="Phobius"/>
    </source>
</evidence>
<evidence type="ECO:0000313" key="9">
    <source>
        <dbReference type="Proteomes" id="UP000003963"/>
    </source>
</evidence>